<organism evidence="2 3">
    <name type="scientific">Proteiniclasticum ruminis</name>
    <dbReference type="NCBI Taxonomy" id="398199"/>
    <lineage>
        <taxon>Bacteria</taxon>
        <taxon>Bacillati</taxon>
        <taxon>Bacillota</taxon>
        <taxon>Clostridia</taxon>
        <taxon>Eubacteriales</taxon>
        <taxon>Clostridiaceae</taxon>
        <taxon>Proteiniclasticum</taxon>
    </lineage>
</organism>
<dbReference type="EMBL" id="FNDZ01000006">
    <property type="protein sequence ID" value="SDJ02465.1"/>
    <property type="molecule type" value="Genomic_DNA"/>
</dbReference>
<keyword evidence="1" id="KW-0812">Transmembrane</keyword>
<accession>A0A1G8QDF0</accession>
<feature type="transmembrane region" description="Helical" evidence="1">
    <location>
        <begin position="121"/>
        <end position="141"/>
    </location>
</feature>
<keyword evidence="1" id="KW-1133">Transmembrane helix</keyword>
<feature type="transmembrane region" description="Helical" evidence="1">
    <location>
        <begin position="90"/>
        <end position="109"/>
    </location>
</feature>
<keyword evidence="1" id="KW-0472">Membrane</keyword>
<evidence type="ECO:0000256" key="1">
    <source>
        <dbReference type="SAM" id="Phobius"/>
    </source>
</evidence>
<evidence type="ECO:0000313" key="2">
    <source>
        <dbReference type="EMBL" id="SDJ02465.1"/>
    </source>
</evidence>
<sequence length="181" mass="21339">MMYGDMEEIRVMRFVRSYHILGIFVIVMIAGSLHFAYEWSGENFFVSLIAPVNESIWEHLKMVYWPTVLWWTAGYLVYKERKKLSFRRWHQAMAISVIFGVFIIVVWYYVWAGAFEMEASWVNFSSMVSIPVAQLLAIHVYRVSKPRWIYAATGIFIVISLSLMMGYFTYYPPNLPIFISP</sequence>
<dbReference type="AlphaFoldDB" id="A0A1G8QDF0"/>
<proteinExistence type="predicted"/>
<evidence type="ECO:0000313" key="3">
    <source>
        <dbReference type="Proteomes" id="UP000183255"/>
    </source>
</evidence>
<name>A0A1G8QDF0_9CLOT</name>
<protein>
    <submittedName>
        <fullName evidence="2">Uncharacterized protein</fullName>
    </submittedName>
</protein>
<dbReference type="Proteomes" id="UP000183255">
    <property type="component" value="Unassembled WGS sequence"/>
</dbReference>
<dbReference type="Pfam" id="PF20122">
    <property type="entry name" value="DUF6512"/>
    <property type="match status" value="1"/>
</dbReference>
<reference evidence="2 3" key="1">
    <citation type="submission" date="2016-10" db="EMBL/GenBank/DDBJ databases">
        <authorList>
            <person name="de Groot N.N."/>
        </authorList>
    </citation>
    <scope>NUCLEOTIDE SEQUENCE [LARGE SCALE GENOMIC DNA]</scope>
    <source>
        <strain evidence="2 3">CGMCC 1.5058</strain>
    </source>
</reference>
<dbReference type="InterPro" id="IPR045407">
    <property type="entry name" value="DUF6512"/>
</dbReference>
<feature type="transmembrane region" description="Helical" evidence="1">
    <location>
        <begin position="62"/>
        <end position="78"/>
    </location>
</feature>
<feature type="transmembrane region" description="Helical" evidence="1">
    <location>
        <begin position="148"/>
        <end position="171"/>
    </location>
</feature>
<feature type="transmembrane region" description="Helical" evidence="1">
    <location>
        <begin position="20"/>
        <end position="37"/>
    </location>
</feature>
<dbReference type="RefSeq" id="WP_242848050.1">
    <property type="nucleotide sequence ID" value="NZ_FNDZ01000006.1"/>
</dbReference>
<gene>
    <name evidence="2" type="ORF">SAMN05421804_106104</name>
</gene>